<dbReference type="SUPFAM" id="SSF46785">
    <property type="entry name" value="Winged helix' DNA-binding domain"/>
    <property type="match status" value="1"/>
</dbReference>
<evidence type="ECO:0000313" key="6">
    <source>
        <dbReference type="Proteomes" id="UP001142325"/>
    </source>
</evidence>
<dbReference type="Pfam" id="PF00392">
    <property type="entry name" value="GntR"/>
    <property type="match status" value="1"/>
</dbReference>
<dbReference type="PROSITE" id="PS50949">
    <property type="entry name" value="HTH_GNTR"/>
    <property type="match status" value="1"/>
</dbReference>
<reference evidence="5" key="2">
    <citation type="submission" date="2023-01" db="EMBL/GenBank/DDBJ databases">
        <authorList>
            <person name="Sun Q."/>
            <person name="Evtushenko L."/>
        </authorList>
    </citation>
    <scope>NUCLEOTIDE SEQUENCE</scope>
    <source>
        <strain evidence="5">VKM Ac-1958</strain>
    </source>
</reference>
<dbReference type="PRINTS" id="PR00035">
    <property type="entry name" value="HTHGNTR"/>
</dbReference>
<keyword evidence="6" id="KW-1185">Reference proteome</keyword>
<organism evidence="5 6">
    <name type="scientific">Microbacterium keratanolyticum</name>
    <dbReference type="NCBI Taxonomy" id="67574"/>
    <lineage>
        <taxon>Bacteria</taxon>
        <taxon>Bacillati</taxon>
        <taxon>Actinomycetota</taxon>
        <taxon>Actinomycetes</taxon>
        <taxon>Micrococcales</taxon>
        <taxon>Microbacteriaceae</taxon>
        <taxon>Microbacterium</taxon>
    </lineage>
</organism>
<evidence type="ECO:0000256" key="2">
    <source>
        <dbReference type="ARBA" id="ARBA00023125"/>
    </source>
</evidence>
<keyword evidence="1" id="KW-0805">Transcription regulation</keyword>
<protein>
    <submittedName>
        <fullName evidence="5">GntR family transcriptional regulator</fullName>
    </submittedName>
</protein>
<dbReference type="SMART" id="SM00345">
    <property type="entry name" value="HTH_GNTR"/>
    <property type="match status" value="1"/>
</dbReference>
<dbReference type="InterPro" id="IPR011711">
    <property type="entry name" value="GntR_C"/>
</dbReference>
<feature type="domain" description="HTH gntR-type" evidence="4">
    <location>
        <begin position="11"/>
        <end position="79"/>
    </location>
</feature>
<gene>
    <name evidence="5" type="ORF">GCM10017596_28700</name>
</gene>
<dbReference type="Gene3D" id="1.10.10.10">
    <property type="entry name" value="Winged helix-like DNA-binding domain superfamily/Winged helix DNA-binding domain"/>
    <property type="match status" value="1"/>
</dbReference>
<sequence>MTQRPVVTERVTRTQAVVEGILDAIIEGRLVAGEPLPPEGDLAGEFGVSRLTLREAVRLLQAQGVIAPVPGSRHRIAPVDEWTGLEAVVRYARSGGARRRSSLELLEMRVMFETGAAELAAPRCDADDLAALEDTLDRMRRAHEAGDVPGFVDADLEFHDVIIAAADNRILIASMRPLTTMLQETRSETSAVLEIREHALAEHEAVLAAMRSGSGEDAREAMASHMRQTRDDLLHFVLGG</sequence>
<name>A0A9W6M9S9_9MICO</name>
<dbReference type="Pfam" id="PF07729">
    <property type="entry name" value="FCD"/>
    <property type="match status" value="1"/>
</dbReference>
<dbReference type="CDD" id="cd07377">
    <property type="entry name" value="WHTH_GntR"/>
    <property type="match status" value="1"/>
</dbReference>
<evidence type="ECO:0000259" key="4">
    <source>
        <dbReference type="PROSITE" id="PS50949"/>
    </source>
</evidence>
<evidence type="ECO:0000256" key="3">
    <source>
        <dbReference type="ARBA" id="ARBA00023163"/>
    </source>
</evidence>
<dbReference type="EMBL" id="BSET01000002">
    <property type="protein sequence ID" value="GLK03155.1"/>
    <property type="molecule type" value="Genomic_DNA"/>
</dbReference>
<dbReference type="Gene3D" id="1.20.120.530">
    <property type="entry name" value="GntR ligand-binding domain-like"/>
    <property type="match status" value="1"/>
</dbReference>
<keyword evidence="2" id="KW-0238">DNA-binding</keyword>
<dbReference type="InterPro" id="IPR000524">
    <property type="entry name" value="Tscrpt_reg_HTH_GntR"/>
</dbReference>
<accession>A0A9W6M9S9</accession>
<dbReference type="InterPro" id="IPR008920">
    <property type="entry name" value="TF_FadR/GntR_C"/>
</dbReference>
<dbReference type="SUPFAM" id="SSF48008">
    <property type="entry name" value="GntR ligand-binding domain-like"/>
    <property type="match status" value="1"/>
</dbReference>
<proteinExistence type="predicted"/>
<comment type="caution">
    <text evidence="5">The sequence shown here is derived from an EMBL/GenBank/DDBJ whole genome shotgun (WGS) entry which is preliminary data.</text>
</comment>
<dbReference type="AlphaFoldDB" id="A0A9W6M9S9"/>
<keyword evidence="3" id="KW-0804">Transcription</keyword>
<dbReference type="GO" id="GO:0003700">
    <property type="term" value="F:DNA-binding transcription factor activity"/>
    <property type="evidence" value="ECO:0007669"/>
    <property type="project" value="InterPro"/>
</dbReference>
<dbReference type="PANTHER" id="PTHR43537">
    <property type="entry name" value="TRANSCRIPTIONAL REGULATOR, GNTR FAMILY"/>
    <property type="match status" value="1"/>
</dbReference>
<dbReference type="PANTHER" id="PTHR43537:SF5">
    <property type="entry name" value="UXU OPERON TRANSCRIPTIONAL REGULATOR"/>
    <property type="match status" value="1"/>
</dbReference>
<evidence type="ECO:0000256" key="1">
    <source>
        <dbReference type="ARBA" id="ARBA00023015"/>
    </source>
</evidence>
<dbReference type="Proteomes" id="UP001142325">
    <property type="component" value="Unassembled WGS sequence"/>
</dbReference>
<dbReference type="InterPro" id="IPR036390">
    <property type="entry name" value="WH_DNA-bd_sf"/>
</dbReference>
<dbReference type="GO" id="GO:0003677">
    <property type="term" value="F:DNA binding"/>
    <property type="evidence" value="ECO:0007669"/>
    <property type="project" value="UniProtKB-KW"/>
</dbReference>
<dbReference type="InterPro" id="IPR036388">
    <property type="entry name" value="WH-like_DNA-bd_sf"/>
</dbReference>
<reference evidence="5" key="1">
    <citation type="journal article" date="2014" name="Int. J. Syst. Evol. Microbiol.">
        <title>Complete genome sequence of Corynebacterium casei LMG S-19264T (=DSM 44701T), isolated from a smear-ripened cheese.</title>
        <authorList>
            <consortium name="US DOE Joint Genome Institute (JGI-PGF)"/>
            <person name="Walter F."/>
            <person name="Albersmeier A."/>
            <person name="Kalinowski J."/>
            <person name="Ruckert C."/>
        </authorList>
    </citation>
    <scope>NUCLEOTIDE SEQUENCE</scope>
    <source>
        <strain evidence="5">VKM Ac-1958</strain>
    </source>
</reference>
<dbReference type="RefSeq" id="WP_204937953.1">
    <property type="nucleotide sequence ID" value="NZ_BAAAUM010000002.1"/>
</dbReference>
<evidence type="ECO:0000313" key="5">
    <source>
        <dbReference type="EMBL" id="GLK03155.1"/>
    </source>
</evidence>
<dbReference type="SMART" id="SM00895">
    <property type="entry name" value="FCD"/>
    <property type="match status" value="1"/>
</dbReference>